<dbReference type="Pfam" id="PF12706">
    <property type="entry name" value="Lactamase_B_2"/>
    <property type="match status" value="1"/>
</dbReference>
<evidence type="ECO:0000259" key="1">
    <source>
        <dbReference type="Pfam" id="PF12706"/>
    </source>
</evidence>
<dbReference type="AlphaFoldDB" id="A0A7C4YFG3"/>
<dbReference type="InterPro" id="IPR036866">
    <property type="entry name" value="RibonucZ/Hydroxyglut_hydro"/>
</dbReference>
<dbReference type="SUPFAM" id="SSF56281">
    <property type="entry name" value="Metallo-hydrolase/oxidoreductase"/>
    <property type="match status" value="1"/>
</dbReference>
<name>A0A7C4YFG3_UNCW3</name>
<comment type="caution">
    <text evidence="2">The sequence shown here is derived from an EMBL/GenBank/DDBJ whole genome shotgun (WGS) entry which is preliminary data.</text>
</comment>
<dbReference type="EMBL" id="DTHG01000032">
    <property type="protein sequence ID" value="HGW91446.1"/>
    <property type="molecule type" value="Genomic_DNA"/>
</dbReference>
<dbReference type="InterPro" id="IPR001279">
    <property type="entry name" value="Metallo-B-lactamas"/>
</dbReference>
<dbReference type="Gene3D" id="3.60.15.10">
    <property type="entry name" value="Ribonuclease Z/Hydroxyacylglutathione hydrolase-like"/>
    <property type="match status" value="1"/>
</dbReference>
<keyword evidence="2" id="KW-0378">Hydrolase</keyword>
<proteinExistence type="predicted"/>
<feature type="domain" description="Metallo-beta-lactamase" evidence="1">
    <location>
        <begin position="33"/>
        <end position="216"/>
    </location>
</feature>
<protein>
    <submittedName>
        <fullName evidence="2">MBL fold metallo-hydrolase</fullName>
    </submittedName>
</protein>
<evidence type="ECO:0000313" key="2">
    <source>
        <dbReference type="EMBL" id="HGW91446.1"/>
    </source>
</evidence>
<dbReference type="CDD" id="cd07741">
    <property type="entry name" value="metallo-hydrolase-like_MBL-fold"/>
    <property type="match status" value="1"/>
</dbReference>
<organism evidence="2">
    <name type="scientific">candidate division WOR-3 bacterium</name>
    <dbReference type="NCBI Taxonomy" id="2052148"/>
    <lineage>
        <taxon>Bacteria</taxon>
        <taxon>Bacteria division WOR-3</taxon>
    </lineage>
</organism>
<dbReference type="GO" id="GO:0016787">
    <property type="term" value="F:hydrolase activity"/>
    <property type="evidence" value="ECO:0007669"/>
    <property type="project" value="UniProtKB-KW"/>
</dbReference>
<dbReference type="PANTHER" id="PTHR42663:SF6">
    <property type="entry name" value="HYDROLASE C777.06C-RELATED"/>
    <property type="match status" value="1"/>
</dbReference>
<gene>
    <name evidence="2" type="ORF">ENV67_02765</name>
</gene>
<reference evidence="2" key="1">
    <citation type="journal article" date="2020" name="mSystems">
        <title>Genome- and Community-Level Interaction Insights into Carbon Utilization and Element Cycling Functions of Hydrothermarchaeota in Hydrothermal Sediment.</title>
        <authorList>
            <person name="Zhou Z."/>
            <person name="Liu Y."/>
            <person name="Xu W."/>
            <person name="Pan J."/>
            <person name="Luo Z.H."/>
            <person name="Li M."/>
        </authorList>
    </citation>
    <scope>NUCLEOTIDE SEQUENCE [LARGE SCALE GENOMIC DNA]</scope>
    <source>
        <strain evidence="2">SpSt-780</strain>
    </source>
</reference>
<accession>A0A7C4YFG3</accession>
<sequence length="255" mass="29439">MKIIFLGTGGGRFVVFKQIRATGGIWIEVDNKNILIDPGPSSLLRILKSRRKLNPLKIEYIFITHRHLDHCADVNTVIEARTEGGFKKGCNLYIPKDGIEDDPVVLKYLRGFLNRIDIMEEGKKYEISERCYAETPKRLKHSVECYGLNFYYDGKKVLSIVSDTEYFDEISKYYNGENVILNVVTFKKTDLKHLSFEDIKEYVKNHKPEKLIITHFGMSMIKEKPWELAEEFSKIYNVNMIAARDGMEIDINGAG</sequence>
<dbReference type="PANTHER" id="PTHR42663">
    <property type="entry name" value="HYDROLASE C777.06C-RELATED-RELATED"/>
    <property type="match status" value="1"/>
</dbReference>